<keyword evidence="5" id="KW-0798">TonB box</keyword>
<dbReference type="Gene3D" id="2.170.130.10">
    <property type="entry name" value="TonB-dependent receptor, plug domain"/>
    <property type="match status" value="1"/>
</dbReference>
<evidence type="ECO:0000256" key="5">
    <source>
        <dbReference type="ARBA" id="ARBA00023077"/>
    </source>
</evidence>
<feature type="domain" description="TonB-dependent receptor plug" evidence="10">
    <location>
        <begin position="148"/>
        <end position="226"/>
    </location>
</feature>
<dbReference type="GO" id="GO:0009279">
    <property type="term" value="C:cell outer membrane"/>
    <property type="evidence" value="ECO:0007669"/>
    <property type="project" value="UniProtKB-SubCell"/>
</dbReference>
<sequence length="798" mass="91125">MKKKFLVLLILLLSLSAFVNAQNQKTKYVRISGYMFDDKTKETLIGATIYEMKSKLGTTTNNYGFFSLAVPQGDVEFFVSYIGYEKILIKKKLIHDTTFNIYLKPSSSTLQEVVIEDKSSAKRFIEDPTPGKIVINPSTVTSLPSLTGESDLLKSLQLLPGVKSGTEGTTGLYVRGGNVDQNLYLIDGIPIYNPNHLMGFISTFNTDAIKNIEFYKGSFPASYGGRVSSVVDVRMKDGNNEKIQGEASIGLISAKLNLEGPIIKDKTTFSISGRRTYIDILTKPLIAYLNKTNDTDVNFGYFFSDVNLKLNHKFSPSNRLTASLYWGEDKFTFSSKDVYSNSSDKSTANVKWGNMIGTIDWAYEINNRLFSNLSFSYNRYRSSMNSIFERTYEENGSSYDYNYEFDFLSGIEDWSVKNNYNFYLNGWNSLNFGVNYTYHTYSPEITSILAVGGTMIDEKYNVNNRVYGNEVIFYLEDQMNFTEKFSLTPGLHYNLFNVGSSTYQSIQPRLGLRYSLLKNLSLKAGYSMMNQNIHLLANGILSLPTDLWVPVTDRIAPITSHQISTGVFYQLKDWVNLSYEAYYKRLNNVIDYKDGVSSFNSSSEKWEDKVAQGIGEAYGMEFLVQRDKGNTTGWVSYTLSWAFREYANGEINAGKRFYDRFDSRHQVNIVVTHKFDENIDATMSWVYNSGNRVPVPIASYYDPYNIEDPNSNNYYSPNIIEVYGERNNYVMPAYHRLDVSVNFHKKKKHGTRTWSLNIYNVYNRKNAFLIMTGNDPNKLTAYSIMPIIPTISYTYKLK</sequence>
<dbReference type="PANTHER" id="PTHR30069:SF29">
    <property type="entry name" value="HEMOGLOBIN AND HEMOGLOBIN-HAPTOGLOBIN-BINDING PROTEIN 1-RELATED"/>
    <property type="match status" value="1"/>
</dbReference>
<dbReference type="InterPro" id="IPR000531">
    <property type="entry name" value="Beta-barrel_TonB"/>
</dbReference>
<organism evidence="11">
    <name type="scientific">bioreactor metagenome</name>
    <dbReference type="NCBI Taxonomy" id="1076179"/>
    <lineage>
        <taxon>unclassified sequences</taxon>
        <taxon>metagenomes</taxon>
        <taxon>ecological metagenomes</taxon>
    </lineage>
</organism>
<accession>A0A644WA29</accession>
<keyword evidence="2" id="KW-0813">Transport</keyword>
<dbReference type="EMBL" id="VSSQ01000742">
    <property type="protein sequence ID" value="MPM00650.1"/>
    <property type="molecule type" value="Genomic_DNA"/>
</dbReference>
<dbReference type="AlphaFoldDB" id="A0A644WA29"/>
<evidence type="ECO:0000256" key="7">
    <source>
        <dbReference type="ARBA" id="ARBA00023170"/>
    </source>
</evidence>
<keyword evidence="7" id="KW-0675">Receptor</keyword>
<dbReference type="Gene3D" id="2.60.40.1120">
    <property type="entry name" value="Carboxypeptidase-like, regulatory domain"/>
    <property type="match status" value="1"/>
</dbReference>
<reference evidence="11" key="1">
    <citation type="submission" date="2019-08" db="EMBL/GenBank/DDBJ databases">
        <authorList>
            <person name="Kucharzyk K."/>
            <person name="Murdoch R.W."/>
            <person name="Higgins S."/>
            <person name="Loffler F."/>
        </authorList>
    </citation>
    <scope>NUCLEOTIDE SEQUENCE</scope>
</reference>
<evidence type="ECO:0000256" key="3">
    <source>
        <dbReference type="ARBA" id="ARBA00022692"/>
    </source>
</evidence>
<gene>
    <name evidence="11" type="primary">btuB_54</name>
    <name evidence="11" type="ORF">SDC9_46878</name>
</gene>
<dbReference type="Gene3D" id="2.40.170.20">
    <property type="entry name" value="TonB-dependent receptor, beta-barrel domain"/>
    <property type="match status" value="1"/>
</dbReference>
<dbReference type="SUPFAM" id="SSF56935">
    <property type="entry name" value="Porins"/>
    <property type="match status" value="1"/>
</dbReference>
<dbReference type="GO" id="GO:0015344">
    <property type="term" value="F:siderophore uptake transmembrane transporter activity"/>
    <property type="evidence" value="ECO:0007669"/>
    <property type="project" value="TreeGrafter"/>
</dbReference>
<evidence type="ECO:0000256" key="4">
    <source>
        <dbReference type="ARBA" id="ARBA00022729"/>
    </source>
</evidence>
<dbReference type="InterPro" id="IPR037066">
    <property type="entry name" value="Plug_dom_sf"/>
</dbReference>
<name>A0A644WA29_9ZZZZ</name>
<dbReference type="PROSITE" id="PS52016">
    <property type="entry name" value="TONB_DEPENDENT_REC_3"/>
    <property type="match status" value="1"/>
</dbReference>
<dbReference type="Pfam" id="PF07715">
    <property type="entry name" value="Plug"/>
    <property type="match status" value="1"/>
</dbReference>
<comment type="caution">
    <text evidence="11">The sequence shown here is derived from an EMBL/GenBank/DDBJ whole genome shotgun (WGS) entry which is preliminary data.</text>
</comment>
<evidence type="ECO:0000256" key="1">
    <source>
        <dbReference type="ARBA" id="ARBA00004571"/>
    </source>
</evidence>
<dbReference type="InterPro" id="IPR008969">
    <property type="entry name" value="CarboxyPept-like_regulatory"/>
</dbReference>
<dbReference type="InterPro" id="IPR039426">
    <property type="entry name" value="TonB-dep_rcpt-like"/>
</dbReference>
<evidence type="ECO:0000259" key="9">
    <source>
        <dbReference type="Pfam" id="PF00593"/>
    </source>
</evidence>
<dbReference type="Pfam" id="PF13715">
    <property type="entry name" value="CarbopepD_reg_2"/>
    <property type="match status" value="1"/>
</dbReference>
<dbReference type="SUPFAM" id="SSF49464">
    <property type="entry name" value="Carboxypeptidase regulatory domain-like"/>
    <property type="match status" value="1"/>
</dbReference>
<keyword evidence="4" id="KW-0732">Signal</keyword>
<evidence type="ECO:0000256" key="8">
    <source>
        <dbReference type="ARBA" id="ARBA00023237"/>
    </source>
</evidence>
<dbReference type="InterPro" id="IPR012910">
    <property type="entry name" value="Plug_dom"/>
</dbReference>
<feature type="domain" description="TonB-dependent receptor-like beta-barrel" evidence="9">
    <location>
        <begin position="293"/>
        <end position="761"/>
    </location>
</feature>
<evidence type="ECO:0000256" key="6">
    <source>
        <dbReference type="ARBA" id="ARBA00023136"/>
    </source>
</evidence>
<evidence type="ECO:0000313" key="11">
    <source>
        <dbReference type="EMBL" id="MPM00650.1"/>
    </source>
</evidence>
<keyword evidence="8" id="KW-0998">Cell outer membrane</keyword>
<proteinExistence type="predicted"/>
<dbReference type="Pfam" id="PF00593">
    <property type="entry name" value="TonB_dep_Rec_b-barrel"/>
    <property type="match status" value="1"/>
</dbReference>
<dbReference type="InterPro" id="IPR036942">
    <property type="entry name" value="Beta-barrel_TonB_sf"/>
</dbReference>
<dbReference type="GO" id="GO:0044718">
    <property type="term" value="P:siderophore transmembrane transport"/>
    <property type="evidence" value="ECO:0007669"/>
    <property type="project" value="TreeGrafter"/>
</dbReference>
<dbReference type="PANTHER" id="PTHR30069">
    <property type="entry name" value="TONB-DEPENDENT OUTER MEMBRANE RECEPTOR"/>
    <property type="match status" value="1"/>
</dbReference>
<keyword evidence="6" id="KW-0472">Membrane</keyword>
<protein>
    <submittedName>
        <fullName evidence="11">Vitamin B12 transporter BtuB</fullName>
    </submittedName>
</protein>
<evidence type="ECO:0000256" key="2">
    <source>
        <dbReference type="ARBA" id="ARBA00022448"/>
    </source>
</evidence>
<keyword evidence="3" id="KW-0812">Transmembrane</keyword>
<comment type="subcellular location">
    <subcellularLocation>
        <location evidence="1">Cell outer membrane</location>
        <topology evidence="1">Multi-pass membrane protein</topology>
    </subcellularLocation>
</comment>
<evidence type="ECO:0000259" key="10">
    <source>
        <dbReference type="Pfam" id="PF07715"/>
    </source>
</evidence>